<proteinExistence type="predicted"/>
<dbReference type="EMBL" id="JAGGJR010000002">
    <property type="protein sequence ID" value="MBP1872136.1"/>
    <property type="molecule type" value="Genomic_DNA"/>
</dbReference>
<keyword evidence="2" id="KW-1185">Reference proteome</keyword>
<comment type="caution">
    <text evidence="1">The sequence shown here is derived from an EMBL/GenBank/DDBJ whole genome shotgun (WGS) entry which is preliminary data.</text>
</comment>
<dbReference type="Proteomes" id="UP000823773">
    <property type="component" value="Unassembled WGS sequence"/>
</dbReference>
<protein>
    <submittedName>
        <fullName evidence="1">Uncharacterized protein</fullName>
    </submittedName>
</protein>
<evidence type="ECO:0000313" key="1">
    <source>
        <dbReference type="EMBL" id="MBP1872136.1"/>
    </source>
</evidence>
<reference evidence="1" key="1">
    <citation type="submission" date="2021-03" db="EMBL/GenBank/DDBJ databases">
        <title>Genomic Encyclopedia of Type Strains, Phase IV (KMG-IV): sequencing the most valuable type-strain genomes for metagenomic binning, comparative biology and taxonomic classification.</title>
        <authorList>
            <person name="Goeker M."/>
        </authorList>
    </citation>
    <scope>NUCLEOTIDE SEQUENCE</scope>
    <source>
        <strain evidence="1">DSM 18131</strain>
    </source>
</reference>
<name>A0ACC5STC8_ENSAD</name>
<organism evidence="1 2">
    <name type="scientific">Ensifer adhaerens</name>
    <name type="common">Sinorhizobium morelense</name>
    <dbReference type="NCBI Taxonomy" id="106592"/>
    <lineage>
        <taxon>Bacteria</taxon>
        <taxon>Pseudomonadati</taxon>
        <taxon>Pseudomonadota</taxon>
        <taxon>Alphaproteobacteria</taxon>
        <taxon>Hyphomicrobiales</taxon>
        <taxon>Rhizobiaceae</taxon>
        <taxon>Sinorhizobium/Ensifer group</taxon>
        <taxon>Ensifer</taxon>
    </lineage>
</organism>
<evidence type="ECO:0000313" key="2">
    <source>
        <dbReference type="Proteomes" id="UP000823773"/>
    </source>
</evidence>
<gene>
    <name evidence="1" type="ORF">J2Z19_001848</name>
</gene>
<accession>A0ACC5STC8</accession>
<sequence length="134" mass="13753">MNNAKVISAVLLASLLSAPVAMAGTEFVSPAFVQQATGGAGFSALDTAAIMKPVMDLIVATPTDDTSSLAGNLSFVYQSGDFNTASIQQSGVRNVGLIQQAGYMNSASISQTGVGHQAFISQQGRNNVAIISQR</sequence>